<gene>
    <name evidence="13" type="ORF">NITLEN_30122</name>
</gene>
<evidence type="ECO:0000256" key="11">
    <source>
        <dbReference type="SAM" id="Coils"/>
    </source>
</evidence>
<keyword evidence="14" id="KW-1185">Reference proteome</keyword>
<organism evidence="13 14">
    <name type="scientific">Nitrospira lenta</name>
    <dbReference type="NCBI Taxonomy" id="1436998"/>
    <lineage>
        <taxon>Bacteria</taxon>
        <taxon>Pseudomonadati</taxon>
        <taxon>Nitrospirota</taxon>
        <taxon>Nitrospiria</taxon>
        <taxon>Nitrospirales</taxon>
        <taxon>Nitrospiraceae</taxon>
        <taxon>Nitrospira</taxon>
    </lineage>
</organism>
<evidence type="ECO:0000256" key="8">
    <source>
        <dbReference type="ARBA" id="ARBA00022927"/>
    </source>
</evidence>
<evidence type="ECO:0000313" key="13">
    <source>
        <dbReference type="EMBL" id="SPP65208.1"/>
    </source>
</evidence>
<feature type="compositionally biased region" description="Basic and acidic residues" evidence="12">
    <location>
        <begin position="123"/>
        <end position="135"/>
    </location>
</feature>
<dbReference type="AlphaFoldDB" id="A0A330L672"/>
<evidence type="ECO:0000256" key="6">
    <source>
        <dbReference type="ARBA" id="ARBA00022500"/>
    </source>
</evidence>
<feature type="coiled-coil region" evidence="11">
    <location>
        <begin position="14"/>
        <end position="55"/>
    </location>
</feature>
<dbReference type="GO" id="GO:0071973">
    <property type="term" value="P:bacterial-type flagellum-dependent cell motility"/>
    <property type="evidence" value="ECO:0007669"/>
    <property type="project" value="InterPro"/>
</dbReference>
<keyword evidence="4" id="KW-0813">Transport</keyword>
<keyword evidence="7" id="KW-1005">Bacterial flagellum biogenesis</keyword>
<evidence type="ECO:0000256" key="12">
    <source>
        <dbReference type="SAM" id="MobiDB-lite"/>
    </source>
</evidence>
<comment type="subcellular location">
    <subcellularLocation>
        <location evidence="1">Cell membrane</location>
        <topology evidence="1">Peripheral membrane protein</topology>
        <orientation evidence="1">Cytoplasmic side</orientation>
    </subcellularLocation>
</comment>
<dbReference type="Gene3D" id="1.10.287.1700">
    <property type="match status" value="1"/>
</dbReference>
<evidence type="ECO:0000256" key="9">
    <source>
        <dbReference type="ARBA" id="ARBA00023136"/>
    </source>
</evidence>
<sequence length="146" mass="17234">MSVQSLQHYRLQIEEQLKMELAEVTQQLLQAEQSIARLADDQRQQEERYREETSQGLTIEQLLEWQSHFEAQAAATEQARRTLAHWQLQWDEARAKLVAASQDRRTLDRLIERYREAALTEMRRREQMATDESAHHRFAGQGDTLS</sequence>
<keyword evidence="11" id="KW-0175">Coiled coil</keyword>
<name>A0A330L672_9BACT</name>
<dbReference type="OrthoDB" id="9868833at2"/>
<keyword evidence="8" id="KW-0653">Protein transport</keyword>
<keyword evidence="9" id="KW-0472">Membrane</keyword>
<evidence type="ECO:0000256" key="1">
    <source>
        <dbReference type="ARBA" id="ARBA00004413"/>
    </source>
</evidence>
<reference evidence="14" key="1">
    <citation type="submission" date="2018-04" db="EMBL/GenBank/DDBJ databases">
        <authorList>
            <person name="Lucker S."/>
            <person name="Sakoula D."/>
        </authorList>
    </citation>
    <scope>NUCLEOTIDE SEQUENCE [LARGE SCALE GENOMIC DNA]</scope>
</reference>
<evidence type="ECO:0000256" key="10">
    <source>
        <dbReference type="ARBA" id="ARBA00023225"/>
    </source>
</evidence>
<dbReference type="Pfam" id="PF02050">
    <property type="entry name" value="FliJ"/>
    <property type="match status" value="1"/>
</dbReference>
<dbReference type="Proteomes" id="UP000248168">
    <property type="component" value="Unassembled WGS sequence"/>
</dbReference>
<comment type="similarity">
    <text evidence="2">Belongs to the FliJ family.</text>
</comment>
<dbReference type="GO" id="GO:0015031">
    <property type="term" value="P:protein transport"/>
    <property type="evidence" value="ECO:0007669"/>
    <property type="project" value="UniProtKB-KW"/>
</dbReference>
<evidence type="ECO:0000256" key="2">
    <source>
        <dbReference type="ARBA" id="ARBA00010004"/>
    </source>
</evidence>
<dbReference type="InParanoid" id="A0A330L672"/>
<proteinExistence type="inferred from homology"/>
<evidence type="ECO:0000256" key="5">
    <source>
        <dbReference type="ARBA" id="ARBA00022475"/>
    </source>
</evidence>
<keyword evidence="10" id="KW-1006">Bacterial flagellum protein export</keyword>
<keyword evidence="5" id="KW-1003">Cell membrane</keyword>
<feature type="region of interest" description="Disordered" evidence="12">
    <location>
        <begin position="123"/>
        <end position="146"/>
    </location>
</feature>
<accession>A0A330L672</accession>
<protein>
    <recommendedName>
        <fullName evidence="3">Flagellar FliJ protein</fullName>
    </recommendedName>
</protein>
<evidence type="ECO:0000256" key="7">
    <source>
        <dbReference type="ARBA" id="ARBA00022795"/>
    </source>
</evidence>
<dbReference type="InterPro" id="IPR012823">
    <property type="entry name" value="Flagell_FliJ"/>
</dbReference>
<dbReference type="GO" id="GO:0044781">
    <property type="term" value="P:bacterial-type flagellum organization"/>
    <property type="evidence" value="ECO:0007669"/>
    <property type="project" value="UniProtKB-KW"/>
</dbReference>
<evidence type="ECO:0000256" key="4">
    <source>
        <dbReference type="ARBA" id="ARBA00022448"/>
    </source>
</evidence>
<keyword evidence="6" id="KW-0145">Chemotaxis</keyword>
<dbReference type="RefSeq" id="WP_121989526.1">
    <property type="nucleotide sequence ID" value="NZ_OUNR01000016.1"/>
</dbReference>
<dbReference type="InterPro" id="IPR053716">
    <property type="entry name" value="Flag_assembly_chemotaxis_eff"/>
</dbReference>
<dbReference type="GO" id="GO:0005886">
    <property type="term" value="C:plasma membrane"/>
    <property type="evidence" value="ECO:0007669"/>
    <property type="project" value="UniProtKB-SubCell"/>
</dbReference>
<dbReference type="EMBL" id="OUNR01000016">
    <property type="protein sequence ID" value="SPP65208.1"/>
    <property type="molecule type" value="Genomic_DNA"/>
</dbReference>
<evidence type="ECO:0000256" key="3">
    <source>
        <dbReference type="ARBA" id="ARBA00020392"/>
    </source>
</evidence>
<evidence type="ECO:0000313" key="14">
    <source>
        <dbReference type="Proteomes" id="UP000248168"/>
    </source>
</evidence>
<dbReference type="GO" id="GO:0009288">
    <property type="term" value="C:bacterial-type flagellum"/>
    <property type="evidence" value="ECO:0007669"/>
    <property type="project" value="InterPro"/>
</dbReference>
<dbReference type="NCBIfam" id="TIGR02473">
    <property type="entry name" value="flagell_FliJ"/>
    <property type="match status" value="1"/>
</dbReference>
<dbReference type="GO" id="GO:0006935">
    <property type="term" value="P:chemotaxis"/>
    <property type="evidence" value="ECO:0007669"/>
    <property type="project" value="UniProtKB-KW"/>
</dbReference>